<name>A0A1I7N9I9_9HYPH</name>
<keyword evidence="1 6" id="KW-0489">Methyltransferase</keyword>
<dbReference type="SUPFAM" id="SSF53335">
    <property type="entry name" value="S-adenosyl-L-methionine-dependent methyltransferases"/>
    <property type="match status" value="1"/>
</dbReference>
<evidence type="ECO:0000313" key="6">
    <source>
        <dbReference type="EMBL" id="SFV31216.1"/>
    </source>
</evidence>
<gene>
    <name evidence="6" type="ORF">SAMN05216456_1271</name>
</gene>
<dbReference type="RefSeq" id="WP_092422361.1">
    <property type="nucleotide sequence ID" value="NZ_FPCK01000001.1"/>
</dbReference>
<dbReference type="STRING" id="429728.SAMN05216456_1271"/>
<dbReference type="InterPro" id="IPR029063">
    <property type="entry name" value="SAM-dependent_MTases_sf"/>
</dbReference>
<dbReference type="Gene3D" id="3.90.120.10">
    <property type="entry name" value="DNA Methylase, subunit A, domain 2"/>
    <property type="match status" value="1"/>
</dbReference>
<evidence type="ECO:0000256" key="1">
    <source>
        <dbReference type="ARBA" id="ARBA00022603"/>
    </source>
</evidence>
<accession>A0A1I7N9I9</accession>
<sequence length="655" mass="70949">MNAILPVFGKEVTFTHFQLFCGLGGTAKGFNRGKSRVGGIEGRFRCVGGIDVDPASIRDFTRLAGVEGTVLDLFDREQYVDFHGRQPPADWREATSADIRSAAHGEFPDIVFLSAPCKGFSGLLGETQSKTAKYQALNRLTLRGVWLMLEAFKDDLPKLIGFENVPRIAKRGRHLLDQICALLRSYGYAVSETTHDCGVLGGLGQSRKRFLLVARHEAKVPPFLWEPPKRRLRGVGEILEKLPLPGDPLGGAMHRMPALQWKTWVRLAFVEAGSDWRSLNKLAIENGNLRDFGIMPEGTWRDDIMGVLPWGATSGTVTGKAGATTGRFNIADPRGMAEPHNGSYGVESWDDSAGVVTANGRPASGRFSVADPRFEGLDYKQYGVRRWRAVINVKAPGQGVFSVADPRYGEGPHFSNVFRVVEWDKEAGAISAGQGPTSGGQAVADPRPAQRDDYKQTKYRVTGMDEAAGAVIAASTTGNGAFAVADPRPVGLKPNREAFETGGHYGVVPWDGSSRAVPGFAKNNNGPWSVADPRDVPAEAITELPKPEERLVAVIRALDGTWHRPFTTLELAALQSLVDPDEPLVLDGTSDSAWRERIGNAVPPDAAEAIASVMATTLLLAMTGETFMLSSEPIWVRPFAVALSIDHSPNDGMLD</sequence>
<protein>
    <submittedName>
        <fullName evidence="6">Site-specific DNA-cytosine methylase</fullName>
    </submittedName>
</protein>
<dbReference type="GO" id="GO:0032259">
    <property type="term" value="P:methylation"/>
    <property type="evidence" value="ECO:0007669"/>
    <property type="project" value="UniProtKB-KW"/>
</dbReference>
<evidence type="ECO:0000256" key="4">
    <source>
        <dbReference type="ARBA" id="ARBA00047422"/>
    </source>
</evidence>
<dbReference type="AlphaFoldDB" id="A0A1I7N9I9"/>
<dbReference type="Proteomes" id="UP000199074">
    <property type="component" value="Unassembled WGS sequence"/>
</dbReference>
<dbReference type="InterPro" id="IPR001525">
    <property type="entry name" value="C5_MeTfrase"/>
</dbReference>
<dbReference type="GO" id="GO:0003886">
    <property type="term" value="F:DNA (cytosine-5-)-methyltransferase activity"/>
    <property type="evidence" value="ECO:0007669"/>
    <property type="project" value="UniProtKB-EC"/>
</dbReference>
<dbReference type="Pfam" id="PF00145">
    <property type="entry name" value="DNA_methylase"/>
    <property type="match status" value="1"/>
</dbReference>
<keyword evidence="2" id="KW-0808">Transferase</keyword>
<dbReference type="GO" id="GO:0009307">
    <property type="term" value="P:DNA restriction-modification system"/>
    <property type="evidence" value="ECO:0007669"/>
    <property type="project" value="UniProtKB-KW"/>
</dbReference>
<evidence type="ECO:0000256" key="3">
    <source>
        <dbReference type="ARBA" id="ARBA00022747"/>
    </source>
</evidence>
<comment type="catalytic activity">
    <reaction evidence="4">
        <text>a 2'-deoxycytidine in DNA + S-adenosyl-L-methionine = a 5-methyl-2'-deoxycytidine in DNA + S-adenosyl-L-homocysteine + H(+)</text>
        <dbReference type="Rhea" id="RHEA:13681"/>
        <dbReference type="Rhea" id="RHEA-COMP:11369"/>
        <dbReference type="Rhea" id="RHEA-COMP:11370"/>
        <dbReference type="ChEBI" id="CHEBI:15378"/>
        <dbReference type="ChEBI" id="CHEBI:57856"/>
        <dbReference type="ChEBI" id="CHEBI:59789"/>
        <dbReference type="ChEBI" id="CHEBI:85452"/>
        <dbReference type="ChEBI" id="CHEBI:85454"/>
        <dbReference type="EC" id="2.1.1.37"/>
    </reaction>
</comment>
<dbReference type="EMBL" id="FPCK01000001">
    <property type="protein sequence ID" value="SFV31216.1"/>
    <property type="molecule type" value="Genomic_DNA"/>
</dbReference>
<keyword evidence="3" id="KW-0680">Restriction system</keyword>
<evidence type="ECO:0000256" key="2">
    <source>
        <dbReference type="ARBA" id="ARBA00022679"/>
    </source>
</evidence>
<dbReference type="OrthoDB" id="9813719at2"/>
<feature type="region of interest" description="Disordered" evidence="5">
    <location>
        <begin position="429"/>
        <end position="452"/>
    </location>
</feature>
<organism evidence="6 7">
    <name type="scientific">Devosia crocina</name>
    <dbReference type="NCBI Taxonomy" id="429728"/>
    <lineage>
        <taxon>Bacteria</taxon>
        <taxon>Pseudomonadati</taxon>
        <taxon>Pseudomonadota</taxon>
        <taxon>Alphaproteobacteria</taxon>
        <taxon>Hyphomicrobiales</taxon>
        <taxon>Devosiaceae</taxon>
        <taxon>Devosia</taxon>
    </lineage>
</organism>
<reference evidence="6 7" key="1">
    <citation type="submission" date="2016-10" db="EMBL/GenBank/DDBJ databases">
        <authorList>
            <person name="de Groot N.N."/>
        </authorList>
    </citation>
    <scope>NUCLEOTIDE SEQUENCE [LARGE SCALE GENOMIC DNA]</scope>
    <source>
        <strain evidence="6 7">IPL20</strain>
    </source>
</reference>
<keyword evidence="7" id="KW-1185">Reference proteome</keyword>
<proteinExistence type="predicted"/>
<evidence type="ECO:0000313" key="7">
    <source>
        <dbReference type="Proteomes" id="UP000199074"/>
    </source>
</evidence>
<dbReference type="Gene3D" id="3.40.50.150">
    <property type="entry name" value="Vaccinia Virus protein VP39"/>
    <property type="match status" value="1"/>
</dbReference>
<dbReference type="PRINTS" id="PR00105">
    <property type="entry name" value="C5METTRFRASE"/>
</dbReference>
<evidence type="ECO:0000256" key="5">
    <source>
        <dbReference type="SAM" id="MobiDB-lite"/>
    </source>
</evidence>